<dbReference type="CDD" id="cd00096">
    <property type="entry name" value="Ig"/>
    <property type="match status" value="1"/>
</dbReference>
<dbReference type="InterPro" id="IPR003961">
    <property type="entry name" value="FN3_dom"/>
</dbReference>
<evidence type="ECO:0000259" key="7">
    <source>
        <dbReference type="PROSITE" id="PS50853"/>
    </source>
</evidence>
<dbReference type="SUPFAM" id="SSF48726">
    <property type="entry name" value="Immunoglobulin"/>
    <property type="match status" value="4"/>
</dbReference>
<keyword evidence="5" id="KW-1133">Transmembrane helix</keyword>
<keyword evidence="1" id="KW-0732">Signal</keyword>
<accession>A0AA36HH39</accession>
<feature type="domain" description="Ig-like" evidence="6">
    <location>
        <begin position="293"/>
        <end position="378"/>
    </location>
</feature>
<dbReference type="SUPFAM" id="SSF49265">
    <property type="entry name" value="Fibronectin type III"/>
    <property type="match status" value="1"/>
</dbReference>
<dbReference type="CDD" id="cd00063">
    <property type="entry name" value="FN3"/>
    <property type="match status" value="1"/>
</dbReference>
<feature type="domain" description="Fibronectin type-III" evidence="7">
    <location>
        <begin position="463"/>
        <end position="557"/>
    </location>
</feature>
<dbReference type="GO" id="GO:0043005">
    <property type="term" value="C:neuron projection"/>
    <property type="evidence" value="ECO:0007669"/>
    <property type="project" value="TreeGrafter"/>
</dbReference>
<sequence length="780" mass="87380">MTAKDAAIHGCEIEGQAGLIVSPVSHAVRGIATVHNTLRNLWQKVVALSRRLENRVYLLVAWWRRSVVRASGLGLTIHSVGGGDAGRYHCVITRFGKQPTRSESGPPLRLVVNATPKVISPTNHQISYSKIGDSLSIECRAEGVPPPEITWLKDGKIVNTGSVLNITNLEKHHEGHYHCLAVNVEGKAKSQIELRFSKVPTFDFVPTNKTVVQGSNVFWRCQADAQSENVHYSWTFGGQPVKTTETGLRAEVKEGDFSLRDVRKEDRGYYECIAQSPSGERSQVSAFLDVLYPPLALPSHRQVLTIGYGQNGTIQCAVDANPAPSHYMWSKNGHFLLNTAESSLLIKAESDSDGGIFGCQAENSVGRSSILETHVVIAEPPVFIKQPPPELRVFEGAPAEVVCDGFGDPLPIVYWIHSKRRISSAVLSFASVSFSDHGTYECVVSNAVSSISSTMKLIVDRTRPQSAVIENVECMGDEAMTVSWTPGFNGSYAQSFILHYSSDDDPLGKSLLTTSTTATIGDLKAFSKYRIHVESRNQKGSTNSTAVEKHVCSTLPSPTNLRLSRPDELRWDPVAVAMSYRVESRYDKMSAFERVGEVLDPVFELRPDFRLGRSFRVRSLRDPYEPSMPSETLTLGSYGYGPPSMWWAVFGGFLFFFLFTILYLYSKYGKYLNRRHKKNKQFNDYVCSTSFQQRSETVYAESINPTEDTRLGHWHDYKDENFIQHQSQELLDYGYAEDSNSMVHDMLRDKYMYGADDVPVQLMNDLRIEKLRREFKQSQL</sequence>
<dbReference type="Proteomes" id="UP001176961">
    <property type="component" value="Unassembled WGS sequence"/>
</dbReference>
<dbReference type="InterPro" id="IPR013783">
    <property type="entry name" value="Ig-like_fold"/>
</dbReference>
<dbReference type="SMART" id="SM00409">
    <property type="entry name" value="IG"/>
    <property type="match status" value="5"/>
</dbReference>
<dbReference type="SMART" id="SM00408">
    <property type="entry name" value="IGc2"/>
    <property type="match status" value="4"/>
</dbReference>
<feature type="domain" description="Ig-like" evidence="6">
    <location>
        <begin position="381"/>
        <end position="458"/>
    </location>
</feature>
<organism evidence="8 9">
    <name type="scientific">Cylicocyclus nassatus</name>
    <name type="common">Nematode worm</name>
    <dbReference type="NCBI Taxonomy" id="53992"/>
    <lineage>
        <taxon>Eukaryota</taxon>
        <taxon>Metazoa</taxon>
        <taxon>Ecdysozoa</taxon>
        <taxon>Nematoda</taxon>
        <taxon>Chromadorea</taxon>
        <taxon>Rhabditida</taxon>
        <taxon>Rhabditina</taxon>
        <taxon>Rhabditomorpha</taxon>
        <taxon>Strongyloidea</taxon>
        <taxon>Strongylidae</taxon>
        <taxon>Cylicocyclus</taxon>
    </lineage>
</organism>
<keyword evidence="3" id="KW-1015">Disulfide bond</keyword>
<feature type="transmembrane region" description="Helical" evidence="5">
    <location>
        <begin position="645"/>
        <end position="665"/>
    </location>
</feature>
<dbReference type="InterPro" id="IPR003598">
    <property type="entry name" value="Ig_sub2"/>
</dbReference>
<protein>
    <submittedName>
        <fullName evidence="8">Uncharacterized protein</fullName>
    </submittedName>
</protein>
<dbReference type="InterPro" id="IPR003599">
    <property type="entry name" value="Ig_sub"/>
</dbReference>
<dbReference type="AlphaFoldDB" id="A0AA36HH39"/>
<keyword evidence="2" id="KW-0677">Repeat</keyword>
<reference evidence="8" key="1">
    <citation type="submission" date="2023-07" db="EMBL/GenBank/DDBJ databases">
        <authorList>
            <consortium name="CYATHOMIX"/>
        </authorList>
    </citation>
    <scope>NUCLEOTIDE SEQUENCE</scope>
    <source>
        <strain evidence="8">N/A</strain>
    </source>
</reference>
<proteinExistence type="predicted"/>
<evidence type="ECO:0000313" key="8">
    <source>
        <dbReference type="EMBL" id="CAJ0610483.1"/>
    </source>
</evidence>
<dbReference type="SMART" id="SM00060">
    <property type="entry name" value="FN3"/>
    <property type="match status" value="1"/>
</dbReference>
<dbReference type="Pfam" id="PF13927">
    <property type="entry name" value="Ig_3"/>
    <property type="match status" value="4"/>
</dbReference>
<dbReference type="EMBL" id="CATQJL010000326">
    <property type="protein sequence ID" value="CAJ0610483.1"/>
    <property type="molecule type" value="Genomic_DNA"/>
</dbReference>
<dbReference type="PROSITE" id="PS50835">
    <property type="entry name" value="IG_LIKE"/>
    <property type="match status" value="4"/>
</dbReference>
<keyword evidence="4" id="KW-0393">Immunoglobulin domain</keyword>
<evidence type="ECO:0000256" key="3">
    <source>
        <dbReference type="ARBA" id="ARBA00023157"/>
    </source>
</evidence>
<feature type="domain" description="Ig-like" evidence="6">
    <location>
        <begin position="200"/>
        <end position="285"/>
    </location>
</feature>
<dbReference type="PANTHER" id="PTHR12231:SF240">
    <property type="entry name" value="PROTEIN TURTLE HOMOLOG B"/>
    <property type="match status" value="1"/>
</dbReference>
<evidence type="ECO:0000256" key="2">
    <source>
        <dbReference type="ARBA" id="ARBA00022737"/>
    </source>
</evidence>
<comment type="caution">
    <text evidence="8">The sequence shown here is derived from an EMBL/GenBank/DDBJ whole genome shotgun (WGS) entry which is preliminary data.</text>
</comment>
<gene>
    <name evidence="8" type="ORF">CYNAS_LOCUS22466</name>
</gene>
<feature type="domain" description="Ig-like" evidence="6">
    <location>
        <begin position="116"/>
        <end position="197"/>
    </location>
</feature>
<evidence type="ECO:0000256" key="1">
    <source>
        <dbReference type="ARBA" id="ARBA00022729"/>
    </source>
</evidence>
<evidence type="ECO:0000256" key="5">
    <source>
        <dbReference type="SAM" id="Phobius"/>
    </source>
</evidence>
<dbReference type="InterPro" id="IPR007110">
    <property type="entry name" value="Ig-like_dom"/>
</dbReference>
<name>A0AA36HH39_CYLNA</name>
<keyword evidence="9" id="KW-1185">Reference proteome</keyword>
<dbReference type="PANTHER" id="PTHR12231">
    <property type="entry name" value="CTX-RELATED TYPE I TRANSMEMBRANE PROTEIN"/>
    <property type="match status" value="1"/>
</dbReference>
<dbReference type="Pfam" id="PF00041">
    <property type="entry name" value="fn3"/>
    <property type="match status" value="1"/>
</dbReference>
<dbReference type="PROSITE" id="PS50853">
    <property type="entry name" value="FN3"/>
    <property type="match status" value="1"/>
</dbReference>
<keyword evidence="5" id="KW-0472">Membrane</keyword>
<dbReference type="Gene3D" id="2.60.40.10">
    <property type="entry name" value="Immunoglobulins"/>
    <property type="match status" value="5"/>
</dbReference>
<evidence type="ECO:0000259" key="6">
    <source>
        <dbReference type="PROSITE" id="PS50835"/>
    </source>
</evidence>
<keyword evidence="5" id="KW-0812">Transmembrane</keyword>
<evidence type="ECO:0000313" key="9">
    <source>
        <dbReference type="Proteomes" id="UP001176961"/>
    </source>
</evidence>
<dbReference type="InterPro" id="IPR051170">
    <property type="entry name" value="Neural/epithelial_adhesion"/>
</dbReference>
<dbReference type="InterPro" id="IPR036179">
    <property type="entry name" value="Ig-like_dom_sf"/>
</dbReference>
<evidence type="ECO:0000256" key="4">
    <source>
        <dbReference type="ARBA" id="ARBA00023319"/>
    </source>
</evidence>
<dbReference type="InterPro" id="IPR036116">
    <property type="entry name" value="FN3_sf"/>
</dbReference>